<reference evidence="3" key="1">
    <citation type="journal article" date="2009" name="Genome Res.">
        <title>Comparative genomic analyses of the human fungal pathogens Coccidioides and their relatives.</title>
        <authorList>
            <person name="Sharpton T.J."/>
            <person name="Stajich J.E."/>
            <person name="Rounsley S.D."/>
            <person name="Gardner M.J."/>
            <person name="Wortman J.R."/>
            <person name="Jordar V.S."/>
            <person name="Maiti R."/>
            <person name="Kodira C.D."/>
            <person name="Neafsey D.E."/>
            <person name="Zeng Q."/>
            <person name="Hung C.-Y."/>
            <person name="McMahan C."/>
            <person name="Muszewska A."/>
            <person name="Grynberg M."/>
            <person name="Mandel M.A."/>
            <person name="Kellner E.M."/>
            <person name="Barker B.M."/>
            <person name="Galgiani J.N."/>
            <person name="Orbach M.J."/>
            <person name="Kirkland T.N."/>
            <person name="Cole G.T."/>
            <person name="Henn M.R."/>
            <person name="Birren B.W."/>
            <person name="Taylor J.W."/>
        </authorList>
    </citation>
    <scope>NUCLEOTIDE SEQUENCE [LARGE SCALE GENOMIC DNA]</scope>
    <source>
        <strain evidence="3">UAMH 1704</strain>
    </source>
</reference>
<accession>C4JET0</accession>
<dbReference type="AlphaFoldDB" id="C4JET0"/>
<dbReference type="KEGG" id="ure:UREG_02240"/>
<dbReference type="HOGENOM" id="CLU_2887512_0_0_1"/>
<feature type="region of interest" description="Disordered" evidence="1">
    <location>
        <begin position="1"/>
        <end position="52"/>
    </location>
</feature>
<feature type="compositionally biased region" description="Basic and acidic residues" evidence="1">
    <location>
        <begin position="22"/>
        <end position="43"/>
    </location>
</feature>
<dbReference type="EMBL" id="CH476615">
    <property type="protein sequence ID" value="EEP77391.1"/>
    <property type="molecule type" value="Genomic_DNA"/>
</dbReference>
<dbReference type="InParanoid" id="C4JET0"/>
<dbReference type="Proteomes" id="UP000002058">
    <property type="component" value="Unassembled WGS sequence"/>
</dbReference>
<keyword evidence="3" id="KW-1185">Reference proteome</keyword>
<protein>
    <submittedName>
        <fullName evidence="2">Uncharacterized protein</fullName>
    </submittedName>
</protein>
<dbReference type="GeneID" id="8441518"/>
<dbReference type="RefSeq" id="XP_002542724.1">
    <property type="nucleotide sequence ID" value="XM_002542678.1"/>
</dbReference>
<dbReference type="VEuPathDB" id="FungiDB:UREG_02240"/>
<evidence type="ECO:0000313" key="3">
    <source>
        <dbReference type="Proteomes" id="UP000002058"/>
    </source>
</evidence>
<name>C4JET0_UNCRE</name>
<evidence type="ECO:0000313" key="2">
    <source>
        <dbReference type="EMBL" id="EEP77391.1"/>
    </source>
</evidence>
<organism evidence="2 3">
    <name type="scientific">Uncinocarpus reesii (strain UAMH 1704)</name>
    <dbReference type="NCBI Taxonomy" id="336963"/>
    <lineage>
        <taxon>Eukaryota</taxon>
        <taxon>Fungi</taxon>
        <taxon>Dikarya</taxon>
        <taxon>Ascomycota</taxon>
        <taxon>Pezizomycotina</taxon>
        <taxon>Eurotiomycetes</taxon>
        <taxon>Eurotiomycetidae</taxon>
        <taxon>Onygenales</taxon>
        <taxon>Onygenaceae</taxon>
        <taxon>Uncinocarpus</taxon>
    </lineage>
</organism>
<gene>
    <name evidence="2" type="ORF">UREG_02240</name>
</gene>
<sequence length="63" mass="7211">MQEEGNEGGAEYYVAGCHTQTHTRERGSEKRKGEKTEEKRQVDNDDEQTQPTMISLFAAIHRT</sequence>
<proteinExistence type="predicted"/>
<evidence type="ECO:0000256" key="1">
    <source>
        <dbReference type="SAM" id="MobiDB-lite"/>
    </source>
</evidence>